<proteinExistence type="predicted"/>
<evidence type="ECO:0000313" key="2">
    <source>
        <dbReference type="Proteomes" id="UP000593626"/>
    </source>
</evidence>
<sequence>MMNNSNLVEYQCQCCKQRKRSGYYIHHLYLCLSCEQLLISLEPEDPLYKEYVKLMTAARRRNSQPNTIPVN</sequence>
<dbReference type="KEGG" id="mcui:G8O30_13730"/>
<dbReference type="Pfam" id="PF10764">
    <property type="entry name" value="Gin"/>
    <property type="match status" value="1"/>
</dbReference>
<name>A0A7S8CDE4_9BACI</name>
<dbReference type="AlphaFoldDB" id="A0A7S8CDE4"/>
<evidence type="ECO:0008006" key="3">
    <source>
        <dbReference type="Google" id="ProtNLM"/>
    </source>
</evidence>
<dbReference type="EMBL" id="CP049742">
    <property type="protein sequence ID" value="QPC47940.1"/>
    <property type="molecule type" value="Genomic_DNA"/>
</dbReference>
<accession>A0A7S8CDE4</accession>
<evidence type="ECO:0000313" key="1">
    <source>
        <dbReference type="EMBL" id="QPC47940.1"/>
    </source>
</evidence>
<dbReference type="Proteomes" id="UP000593626">
    <property type="component" value="Chromosome"/>
</dbReference>
<reference evidence="1 2" key="1">
    <citation type="submission" date="2019-07" db="EMBL/GenBank/DDBJ databases">
        <title>Genome sequence of 2 isolates from Red Sea Mangroves.</title>
        <authorList>
            <person name="Sefrji F."/>
            <person name="Michoud G."/>
            <person name="Merlino G."/>
            <person name="Daffonchio D."/>
        </authorList>
    </citation>
    <scope>NUCLEOTIDE SEQUENCE [LARGE SCALE GENOMIC DNA]</scope>
    <source>
        <strain evidence="1 2">R1DC41</strain>
    </source>
</reference>
<gene>
    <name evidence="1" type="ORF">G8O30_13730</name>
</gene>
<keyword evidence="2" id="KW-1185">Reference proteome</keyword>
<dbReference type="InterPro" id="IPR019700">
    <property type="entry name" value="Sigma-G_inhibitor_Gin"/>
</dbReference>
<organism evidence="1 2">
    <name type="scientific">Mangrovibacillus cuniculi</name>
    <dbReference type="NCBI Taxonomy" id="2593652"/>
    <lineage>
        <taxon>Bacteria</taxon>
        <taxon>Bacillati</taxon>
        <taxon>Bacillota</taxon>
        <taxon>Bacilli</taxon>
        <taxon>Bacillales</taxon>
        <taxon>Bacillaceae</taxon>
        <taxon>Mangrovibacillus</taxon>
    </lineage>
</organism>
<protein>
    <recommendedName>
        <fullName evidence="3">Sigma factor G inhibitor Gin</fullName>
    </recommendedName>
</protein>